<evidence type="ECO:0000259" key="2">
    <source>
        <dbReference type="Pfam" id="PF09335"/>
    </source>
</evidence>
<evidence type="ECO:0000313" key="4">
    <source>
        <dbReference type="EMBL" id="MCS5708387.1"/>
    </source>
</evidence>
<dbReference type="InterPro" id="IPR032816">
    <property type="entry name" value="VTT_dom"/>
</dbReference>
<dbReference type="AlphaFoldDB" id="A0A0Q9YSY5"/>
<dbReference type="EMBL" id="LKHV02000001">
    <property type="protein sequence ID" value="MCS5708387.1"/>
    <property type="molecule type" value="Genomic_DNA"/>
</dbReference>
<feature type="transmembrane region" description="Helical" evidence="1">
    <location>
        <begin position="175"/>
        <end position="193"/>
    </location>
</feature>
<reference evidence="3" key="1">
    <citation type="submission" date="2015-09" db="EMBL/GenBank/DDBJ databases">
        <title>Draft Genome Sequences of Two Novel Amoeba-resistant Intranuclear Bacteria, Candidatus Berkiella cookevillensis and Candidatus Berkiella aquae.</title>
        <authorList>
            <person name="Mehari Y.T."/>
            <person name="Arivett B.A."/>
            <person name="Farone A.L."/>
            <person name="Gunderson J.H."/>
            <person name="Farone M.B."/>
        </authorList>
    </citation>
    <scope>NUCLEOTIDE SEQUENCE [LARGE SCALE GENOMIC DNA]</scope>
    <source>
        <strain evidence="3">CC99</strain>
    </source>
</reference>
<keyword evidence="1" id="KW-1133">Transmembrane helix</keyword>
<dbReference type="InterPro" id="IPR051311">
    <property type="entry name" value="DedA_domain"/>
</dbReference>
<proteinExistence type="predicted"/>
<accession>A0A0Q9YSY5</accession>
<reference evidence="4" key="3">
    <citation type="submission" date="2021-06" db="EMBL/GenBank/DDBJ databases">
        <title>Genomic Description and Analysis of Intracellular Bacteria, Candidatus Berkiella cookevillensis and Candidatus Berkiella aquae.</title>
        <authorList>
            <person name="Kidane D.T."/>
            <person name="Mehari Y.T."/>
            <person name="Rice F.C."/>
            <person name="Arivett B.A."/>
            <person name="Farone A.L."/>
            <person name="Berk S.G."/>
            <person name="Farone M.B."/>
        </authorList>
    </citation>
    <scope>NUCLEOTIDE SEQUENCE</scope>
    <source>
        <strain evidence="4">CC99</strain>
    </source>
</reference>
<protein>
    <submittedName>
        <fullName evidence="4">DedA family protein</fullName>
    </submittedName>
    <submittedName>
        <fullName evidence="3">SNARE associated Golgi protein</fullName>
    </submittedName>
</protein>
<feature type="domain" description="VTT" evidence="2">
    <location>
        <begin position="36"/>
        <end position="157"/>
    </location>
</feature>
<evidence type="ECO:0000313" key="5">
    <source>
        <dbReference type="Proteomes" id="UP000051494"/>
    </source>
</evidence>
<dbReference type="STRING" id="437022.CC99x_00257"/>
<dbReference type="PATRIC" id="fig|1590042.3.peg.270"/>
<keyword evidence="1" id="KW-0812">Transmembrane</keyword>
<gene>
    <name evidence="3" type="ORF">CC99x_00257</name>
    <name evidence="4" type="ORF">CC99x_005650</name>
</gene>
<feature type="transmembrane region" description="Helical" evidence="1">
    <location>
        <begin position="105"/>
        <end position="123"/>
    </location>
</feature>
<name>A0A0Q9YSY5_9GAMM</name>
<reference evidence="4" key="2">
    <citation type="journal article" date="2016" name="Genome Announc.">
        <title>Draft Genome Sequences of Two Novel Amoeba-Resistant Intranuclear Bacteria, 'Candidatus Berkiella cookevillensis' and 'Candidatus Berkiella aquae'.</title>
        <authorList>
            <person name="Mehari Y.T."/>
            <person name="Arivett B.A."/>
            <person name="Farone A.L."/>
            <person name="Gunderson J.H."/>
            <person name="Farone M.B."/>
        </authorList>
    </citation>
    <scope>NUCLEOTIDE SEQUENCE</scope>
    <source>
        <strain evidence="4">CC99</strain>
    </source>
</reference>
<dbReference type="OrthoDB" id="9810270at2"/>
<dbReference type="GO" id="GO:0005886">
    <property type="term" value="C:plasma membrane"/>
    <property type="evidence" value="ECO:0007669"/>
    <property type="project" value="UniProtKB-ARBA"/>
</dbReference>
<sequence>MFSYLYGKVISWAKHQYAPYYLVGVSFAESSVFPIPPDVMLIPMVLGKPLRAWHYALITTIASVMGGVLGYLIGYFAFETIHHSFIVEFGYEAKYQQVVNWFDRHGWLAIAVAGSITPIPYKLFTIAAGAVKMPLWSFVIASMIGRASRFFLVAGLVKSLGKTLEERLLKYVDRIGWGFVILGLIIYIGYYVFKN</sequence>
<feature type="transmembrane region" description="Helical" evidence="1">
    <location>
        <begin position="20"/>
        <end position="41"/>
    </location>
</feature>
<dbReference type="Proteomes" id="UP000051494">
    <property type="component" value="Unassembled WGS sequence"/>
</dbReference>
<dbReference type="EMBL" id="LKHV01000001">
    <property type="protein sequence ID" value="KRG20036.1"/>
    <property type="molecule type" value="Genomic_DNA"/>
</dbReference>
<dbReference type="PANTHER" id="PTHR42709">
    <property type="entry name" value="ALKALINE PHOSPHATASE LIKE PROTEIN"/>
    <property type="match status" value="1"/>
</dbReference>
<keyword evidence="1" id="KW-0472">Membrane</keyword>
<dbReference type="PANTHER" id="PTHR42709:SF11">
    <property type="entry name" value="DEDA FAMILY PROTEIN"/>
    <property type="match status" value="1"/>
</dbReference>
<comment type="caution">
    <text evidence="3">The sequence shown here is derived from an EMBL/GenBank/DDBJ whole genome shotgun (WGS) entry which is preliminary data.</text>
</comment>
<dbReference type="Pfam" id="PF09335">
    <property type="entry name" value="VTT_dom"/>
    <property type="match status" value="1"/>
</dbReference>
<keyword evidence="5" id="KW-1185">Reference proteome</keyword>
<organism evidence="3">
    <name type="scientific">Candidatus Berkiella cookevillensis</name>
    <dbReference type="NCBI Taxonomy" id="437022"/>
    <lineage>
        <taxon>Bacteria</taxon>
        <taxon>Pseudomonadati</taxon>
        <taxon>Pseudomonadota</taxon>
        <taxon>Gammaproteobacteria</taxon>
        <taxon>Candidatus Berkiellales</taxon>
        <taxon>Candidatus Berkiellaceae</taxon>
        <taxon>Candidatus Berkiella</taxon>
    </lineage>
</organism>
<feature type="transmembrane region" description="Helical" evidence="1">
    <location>
        <begin position="53"/>
        <end position="78"/>
    </location>
</feature>
<evidence type="ECO:0000256" key="1">
    <source>
        <dbReference type="SAM" id="Phobius"/>
    </source>
</evidence>
<evidence type="ECO:0000313" key="3">
    <source>
        <dbReference type="EMBL" id="KRG20036.1"/>
    </source>
</evidence>
<dbReference type="RefSeq" id="WP_057622829.1">
    <property type="nucleotide sequence ID" value="NZ_LKHV02000001.1"/>
</dbReference>